<dbReference type="RefSeq" id="WP_146894550.1">
    <property type="nucleotide sequence ID" value="NZ_BJYS01000001.1"/>
</dbReference>
<keyword evidence="4" id="KW-1185">Reference proteome</keyword>
<dbReference type="OrthoDB" id="1000417at2"/>
<dbReference type="AlphaFoldDB" id="A0A512AS23"/>
<sequence length="396" mass="45197">MTDARPLTLAEQEFVKEHEQADPTQLLLQGNRFRHLPLKELVHYIQARQKIKQKLPTWYQHLAIVYPKILSLEQSSSETTATFKANLVTGNILIDLTGGFGIDSYFFAQRVKEVIYVERNPELATITAYNAQVLGVKNITFHSAEATEFLRFYAGTADWIYLDPARRDNQNQKVHRLEDCEPDVLGLLPLLFSKSKNILLKTSPMLDINQAIRDLQQVHKIYVVAVDNECKEVLYHITTTAGNNPEIETHNILPTKENQYFGFGYADEENAAVTYSLPQTYIYEPNAAILKAGGFKSVAQTYQLHKLHRNSHLYTSDNLVTDFPGRVFRLMHISRYQNKELLTQIPEKKANITVRNFPDTVAQIRAKTGLKEGGNIYLFATTDINQKPVILVCEKV</sequence>
<name>A0A512AS23_9BACT</name>
<dbReference type="InterPro" id="IPR041497">
    <property type="entry name" value="Thump-like"/>
</dbReference>
<evidence type="ECO:0000313" key="4">
    <source>
        <dbReference type="Proteomes" id="UP000321532"/>
    </source>
</evidence>
<feature type="domain" description="THUMP-like" evidence="1">
    <location>
        <begin position="325"/>
        <end position="395"/>
    </location>
</feature>
<dbReference type="Proteomes" id="UP000321532">
    <property type="component" value="Unassembled WGS sequence"/>
</dbReference>
<dbReference type="SUPFAM" id="SSF53335">
    <property type="entry name" value="S-adenosyl-L-methionine-dependent methyltransferases"/>
    <property type="match status" value="1"/>
</dbReference>
<evidence type="ECO:0000259" key="2">
    <source>
        <dbReference type="Pfam" id="PF22013"/>
    </source>
</evidence>
<dbReference type="InterPro" id="IPR029063">
    <property type="entry name" value="SAM-dependent_MTases_sf"/>
</dbReference>
<proteinExistence type="predicted"/>
<dbReference type="Gene3D" id="3.40.50.150">
    <property type="entry name" value="Vaccinia Virus protein VP39"/>
    <property type="match status" value="1"/>
</dbReference>
<dbReference type="Gene3D" id="1.10.10.1110">
    <property type="entry name" value="Methyltransferase PG1098, N-terminal domain"/>
    <property type="match status" value="1"/>
</dbReference>
<feature type="domain" description="PG-1098 ferredoxin-like" evidence="2">
    <location>
        <begin position="281"/>
        <end position="324"/>
    </location>
</feature>
<dbReference type="Pfam" id="PF22013">
    <property type="entry name" value="PG_1098_Fer"/>
    <property type="match status" value="1"/>
</dbReference>
<evidence type="ECO:0000259" key="1">
    <source>
        <dbReference type="Pfam" id="PF18096"/>
    </source>
</evidence>
<dbReference type="InterPro" id="IPR054168">
    <property type="entry name" value="PG_1098_Fer"/>
</dbReference>
<dbReference type="PANTHER" id="PTHR14741:SF32">
    <property type="entry name" value="TRIMETHYLGUANOSINE SYNTHASE"/>
    <property type="match status" value="1"/>
</dbReference>
<dbReference type="CDD" id="cd02440">
    <property type="entry name" value="AdoMet_MTases"/>
    <property type="match status" value="1"/>
</dbReference>
<comment type="caution">
    <text evidence="3">The sequence shown here is derived from an EMBL/GenBank/DDBJ whole genome shotgun (WGS) entry which is preliminary data.</text>
</comment>
<evidence type="ECO:0000313" key="3">
    <source>
        <dbReference type="EMBL" id="GEO02509.1"/>
    </source>
</evidence>
<dbReference type="EMBL" id="BJYS01000001">
    <property type="protein sequence ID" value="GEO02509.1"/>
    <property type="molecule type" value="Genomic_DNA"/>
</dbReference>
<reference evidence="3 4" key="1">
    <citation type="submission" date="2019-07" db="EMBL/GenBank/DDBJ databases">
        <title>Whole genome shotgun sequence of Adhaeribacter aerolatus NBRC 106133.</title>
        <authorList>
            <person name="Hosoyama A."/>
            <person name="Uohara A."/>
            <person name="Ohji S."/>
            <person name="Ichikawa N."/>
        </authorList>
    </citation>
    <scope>NUCLEOTIDE SEQUENCE [LARGE SCALE GENOMIC DNA]</scope>
    <source>
        <strain evidence="3 4">NBRC 106133</strain>
    </source>
</reference>
<accession>A0A512AS23</accession>
<dbReference type="PANTHER" id="PTHR14741">
    <property type="entry name" value="S-ADENOSYLMETHIONINE-DEPENDENT METHYLTRANSFERASE RELATED"/>
    <property type="match status" value="1"/>
</dbReference>
<dbReference type="Pfam" id="PF18096">
    <property type="entry name" value="Thump_like"/>
    <property type="match status" value="1"/>
</dbReference>
<organism evidence="3 4">
    <name type="scientific">Adhaeribacter aerolatus</name>
    <dbReference type="NCBI Taxonomy" id="670289"/>
    <lineage>
        <taxon>Bacteria</taxon>
        <taxon>Pseudomonadati</taxon>
        <taxon>Bacteroidota</taxon>
        <taxon>Cytophagia</taxon>
        <taxon>Cytophagales</taxon>
        <taxon>Hymenobacteraceae</taxon>
        <taxon>Adhaeribacter</taxon>
    </lineage>
</organism>
<protein>
    <submittedName>
        <fullName evidence="3">Uncharacterized protein</fullName>
    </submittedName>
</protein>
<gene>
    <name evidence="3" type="ORF">AAE02nite_01730</name>
</gene>